<evidence type="ECO:0000313" key="2">
    <source>
        <dbReference type="EMBL" id="TCN67726.1"/>
    </source>
</evidence>
<dbReference type="CDD" id="cd12108">
    <property type="entry name" value="Hr-like"/>
    <property type="match status" value="1"/>
</dbReference>
<dbReference type="Pfam" id="PF01814">
    <property type="entry name" value="Hemerythrin"/>
    <property type="match status" value="1"/>
</dbReference>
<protein>
    <submittedName>
        <fullName evidence="2">Hemerythrin-like domain-containing protein</fullName>
    </submittedName>
</protein>
<proteinExistence type="predicted"/>
<dbReference type="InterPro" id="IPR012312">
    <property type="entry name" value="Hemerythrin-like"/>
</dbReference>
<organism evidence="2 3">
    <name type="scientific">Acetobacteroides hydrogenigenes</name>
    <dbReference type="NCBI Taxonomy" id="979970"/>
    <lineage>
        <taxon>Bacteria</taxon>
        <taxon>Pseudomonadati</taxon>
        <taxon>Bacteroidota</taxon>
        <taxon>Bacteroidia</taxon>
        <taxon>Bacteroidales</taxon>
        <taxon>Rikenellaceae</taxon>
        <taxon>Acetobacteroides</taxon>
    </lineage>
</organism>
<dbReference type="PANTHER" id="PTHR39966:SF1">
    <property type="entry name" value="HEMERYTHRIN-LIKE DOMAIN-CONTAINING PROTEIN"/>
    <property type="match status" value="1"/>
</dbReference>
<dbReference type="Proteomes" id="UP000294830">
    <property type="component" value="Unassembled WGS sequence"/>
</dbReference>
<dbReference type="AlphaFoldDB" id="A0A4R2EKA1"/>
<evidence type="ECO:0000313" key="3">
    <source>
        <dbReference type="Proteomes" id="UP000294830"/>
    </source>
</evidence>
<gene>
    <name evidence="2" type="ORF">CLV25_107185</name>
</gene>
<reference evidence="2 3" key="1">
    <citation type="submission" date="2019-03" db="EMBL/GenBank/DDBJ databases">
        <title>Genomic Encyclopedia of Archaeal and Bacterial Type Strains, Phase II (KMG-II): from individual species to whole genera.</title>
        <authorList>
            <person name="Goeker M."/>
        </authorList>
    </citation>
    <scope>NUCLEOTIDE SEQUENCE [LARGE SCALE GENOMIC DNA]</scope>
    <source>
        <strain evidence="2 3">RL-C</strain>
    </source>
</reference>
<accession>A0A4R2EKA1</accession>
<name>A0A4R2EKA1_9BACT</name>
<dbReference type="Gene3D" id="1.20.120.520">
    <property type="entry name" value="nmb1532 protein domain like"/>
    <property type="match status" value="1"/>
</dbReference>
<sequence length="195" mass="22005">MAVKNNDLGGLIMKATQQLKDEHEGIKLMLRIMEKIAMDVEQGKVPNTAHCERIIDFLKGFADRCHHGKEEDILFPELVKHGIPNEGGPVGVMLNEHVMGREYIKALADAVEELKAGNMHAATSFVDAARGYVQLLRAHIEKENNVLFMMADKVLDEKEQSALFDAFERLEAEKIGVGKHEEYHKLLKELKDAYL</sequence>
<keyword evidence="3" id="KW-1185">Reference proteome</keyword>
<feature type="domain" description="Hemerythrin-like" evidence="1">
    <location>
        <begin position="16"/>
        <end position="151"/>
    </location>
</feature>
<dbReference type="PANTHER" id="PTHR39966">
    <property type="entry name" value="BLL2471 PROTEIN-RELATED"/>
    <property type="match status" value="1"/>
</dbReference>
<dbReference type="GO" id="GO:0005886">
    <property type="term" value="C:plasma membrane"/>
    <property type="evidence" value="ECO:0007669"/>
    <property type="project" value="TreeGrafter"/>
</dbReference>
<comment type="caution">
    <text evidence="2">The sequence shown here is derived from an EMBL/GenBank/DDBJ whole genome shotgun (WGS) entry which is preliminary data.</text>
</comment>
<evidence type="ECO:0000259" key="1">
    <source>
        <dbReference type="Pfam" id="PF01814"/>
    </source>
</evidence>
<dbReference type="EMBL" id="SLWB01000007">
    <property type="protein sequence ID" value="TCN67726.1"/>
    <property type="molecule type" value="Genomic_DNA"/>
</dbReference>